<keyword evidence="2" id="KW-1185">Reference proteome</keyword>
<dbReference type="AlphaFoldDB" id="A0A183F2S5"/>
<reference evidence="1 2" key="1">
    <citation type="submission" date="2018-11" db="EMBL/GenBank/DDBJ databases">
        <authorList>
            <consortium name="Pathogen Informatics"/>
        </authorList>
    </citation>
    <scope>NUCLEOTIDE SEQUENCE [LARGE SCALE GENOMIC DNA]</scope>
</reference>
<gene>
    <name evidence="1" type="ORF">HPBE_LOCUS453</name>
</gene>
<dbReference type="Proteomes" id="UP000050761">
    <property type="component" value="Unassembled WGS sequence"/>
</dbReference>
<sequence>MGDKIKGDNGWRPLSRSETVQLRVGLQTEGDVDRGDPLRGFWVNTGRVSAFASRLDSRTSLPHFAHNASSSRNGPVVTLAVTAARHVLILFRSPLRI</sequence>
<accession>A0A3P7WZD0</accession>
<evidence type="ECO:0000313" key="3">
    <source>
        <dbReference type="WBParaSite" id="HPBE_0000045201-mRNA-1"/>
    </source>
</evidence>
<evidence type="ECO:0000313" key="2">
    <source>
        <dbReference type="Proteomes" id="UP000050761"/>
    </source>
</evidence>
<dbReference type="WBParaSite" id="HPBE_0000045201-mRNA-1">
    <property type="protein sequence ID" value="HPBE_0000045201-mRNA-1"/>
    <property type="gene ID" value="HPBE_0000045201"/>
</dbReference>
<evidence type="ECO:0000313" key="1">
    <source>
        <dbReference type="EMBL" id="VDO18835.1"/>
    </source>
</evidence>
<organism evidence="2 3">
    <name type="scientific">Heligmosomoides polygyrus</name>
    <name type="common">Parasitic roundworm</name>
    <dbReference type="NCBI Taxonomy" id="6339"/>
    <lineage>
        <taxon>Eukaryota</taxon>
        <taxon>Metazoa</taxon>
        <taxon>Ecdysozoa</taxon>
        <taxon>Nematoda</taxon>
        <taxon>Chromadorea</taxon>
        <taxon>Rhabditida</taxon>
        <taxon>Rhabditina</taxon>
        <taxon>Rhabditomorpha</taxon>
        <taxon>Strongyloidea</taxon>
        <taxon>Heligmosomidae</taxon>
        <taxon>Heligmosomoides</taxon>
    </lineage>
</organism>
<proteinExistence type="predicted"/>
<protein>
    <submittedName>
        <fullName evidence="3">Transposase</fullName>
    </submittedName>
</protein>
<dbReference type="EMBL" id="UZAH01000313">
    <property type="protein sequence ID" value="VDO18835.1"/>
    <property type="molecule type" value="Genomic_DNA"/>
</dbReference>
<reference evidence="3" key="2">
    <citation type="submission" date="2019-09" db="UniProtKB">
        <authorList>
            <consortium name="WormBaseParasite"/>
        </authorList>
    </citation>
    <scope>IDENTIFICATION</scope>
</reference>
<name>A0A183F2S5_HELPZ</name>
<accession>A0A183F2S5</accession>